<sequence>MDRSLCMPYLSGFVAFSAFFLILFGATWCNFLTFTSNETFTNSEGVESAVTLEFGIWYRRGWSAVSSEDGEMYVFETCYFYPEGTAYDANWKSAKAFNTMALCIGGIATFATLLAGCVHPTKKMFQIGGMFHMVCCIFTGLSLLLLNSNVCNNNLLVKEFERAFPLLDLTFPETCSMGVGAKTTISATVLWFVAAILACKSGPAAPSAVTDDVVAGDIKEEPVPVTGEEVPEQAV</sequence>
<keyword evidence="1" id="KW-1133">Transmembrane helix</keyword>
<feature type="transmembrane region" description="Helical" evidence="1">
    <location>
        <begin position="12"/>
        <end position="34"/>
    </location>
</feature>
<gene>
    <name evidence="2" type="ORF">ACHAW5_008689</name>
</gene>
<name>A0ABD3NVH1_9STRA</name>
<feature type="transmembrane region" description="Helical" evidence="1">
    <location>
        <begin position="127"/>
        <end position="146"/>
    </location>
</feature>
<organism evidence="2 3">
    <name type="scientific">Stephanodiscus triporus</name>
    <dbReference type="NCBI Taxonomy" id="2934178"/>
    <lineage>
        <taxon>Eukaryota</taxon>
        <taxon>Sar</taxon>
        <taxon>Stramenopiles</taxon>
        <taxon>Ochrophyta</taxon>
        <taxon>Bacillariophyta</taxon>
        <taxon>Coscinodiscophyceae</taxon>
        <taxon>Thalassiosirophycidae</taxon>
        <taxon>Stephanodiscales</taxon>
        <taxon>Stephanodiscaceae</taxon>
        <taxon>Stephanodiscus</taxon>
    </lineage>
</organism>
<dbReference type="EMBL" id="JALLAZ020001151">
    <property type="protein sequence ID" value="KAL3779668.1"/>
    <property type="molecule type" value="Genomic_DNA"/>
</dbReference>
<reference evidence="2 3" key="1">
    <citation type="submission" date="2024-10" db="EMBL/GenBank/DDBJ databases">
        <title>Updated reference genomes for cyclostephanoid diatoms.</title>
        <authorList>
            <person name="Roberts W.R."/>
            <person name="Alverson A.J."/>
        </authorList>
    </citation>
    <scope>NUCLEOTIDE SEQUENCE [LARGE SCALE GENOMIC DNA]</scope>
    <source>
        <strain evidence="2 3">AJA276-08</strain>
    </source>
</reference>
<dbReference type="AlphaFoldDB" id="A0ABD3NVH1"/>
<keyword evidence="3" id="KW-1185">Reference proteome</keyword>
<proteinExistence type="predicted"/>
<evidence type="ECO:0000256" key="1">
    <source>
        <dbReference type="SAM" id="Phobius"/>
    </source>
</evidence>
<protein>
    <submittedName>
        <fullName evidence="2">Uncharacterized protein</fullName>
    </submittedName>
</protein>
<dbReference type="Proteomes" id="UP001530315">
    <property type="component" value="Unassembled WGS sequence"/>
</dbReference>
<evidence type="ECO:0000313" key="2">
    <source>
        <dbReference type="EMBL" id="KAL3779668.1"/>
    </source>
</evidence>
<comment type="caution">
    <text evidence="2">The sequence shown here is derived from an EMBL/GenBank/DDBJ whole genome shotgun (WGS) entry which is preliminary data.</text>
</comment>
<keyword evidence="1" id="KW-0472">Membrane</keyword>
<evidence type="ECO:0000313" key="3">
    <source>
        <dbReference type="Proteomes" id="UP001530315"/>
    </source>
</evidence>
<keyword evidence="1" id="KW-0812">Transmembrane</keyword>
<feature type="transmembrane region" description="Helical" evidence="1">
    <location>
        <begin position="96"/>
        <end position="115"/>
    </location>
</feature>
<accession>A0ABD3NVH1</accession>